<dbReference type="GO" id="GO:0016705">
    <property type="term" value="F:oxidoreductase activity, acting on paired donors, with incorporation or reduction of molecular oxygen"/>
    <property type="evidence" value="ECO:0007669"/>
    <property type="project" value="InterPro"/>
</dbReference>
<dbReference type="SUPFAM" id="SSF48264">
    <property type="entry name" value="Cytochrome P450"/>
    <property type="match status" value="1"/>
</dbReference>
<evidence type="ECO:0000256" key="2">
    <source>
        <dbReference type="ARBA" id="ARBA00010617"/>
    </source>
</evidence>
<dbReference type="KEGG" id="trg:TRUGW13939_01161"/>
<dbReference type="InterPro" id="IPR002403">
    <property type="entry name" value="Cyt_P450_E_grp-IV"/>
</dbReference>
<dbReference type="Gene3D" id="1.10.630.10">
    <property type="entry name" value="Cytochrome P450"/>
    <property type="match status" value="1"/>
</dbReference>
<evidence type="ECO:0000259" key="8">
    <source>
        <dbReference type="Pfam" id="PF00248"/>
    </source>
</evidence>
<protein>
    <recommendedName>
        <fullName evidence="8">NADP-dependent oxidoreductase domain-containing protein</fullName>
    </recommendedName>
</protein>
<evidence type="ECO:0000313" key="10">
    <source>
        <dbReference type="Proteomes" id="UP000509510"/>
    </source>
</evidence>
<evidence type="ECO:0000256" key="4">
    <source>
        <dbReference type="ARBA" id="ARBA00023002"/>
    </source>
</evidence>
<feature type="binding site" description="axial binding residue" evidence="7">
    <location>
        <position position="758"/>
    </location>
    <ligand>
        <name>heme</name>
        <dbReference type="ChEBI" id="CHEBI:30413"/>
    </ligand>
    <ligandPart>
        <name>Fe</name>
        <dbReference type="ChEBI" id="CHEBI:18248"/>
    </ligandPart>
</feature>
<dbReference type="Pfam" id="PF00067">
    <property type="entry name" value="p450"/>
    <property type="match status" value="1"/>
</dbReference>
<dbReference type="Gene3D" id="3.20.20.100">
    <property type="entry name" value="NADP-dependent oxidoreductase domain"/>
    <property type="match status" value="1"/>
</dbReference>
<dbReference type="InterPro" id="IPR036396">
    <property type="entry name" value="Cyt_P450_sf"/>
</dbReference>
<dbReference type="GO" id="GO:0020037">
    <property type="term" value="F:heme binding"/>
    <property type="evidence" value="ECO:0007669"/>
    <property type="project" value="InterPro"/>
</dbReference>
<keyword evidence="5 7" id="KW-0408">Iron</keyword>
<comment type="cofactor">
    <cofactor evidence="1 7">
        <name>heme</name>
        <dbReference type="ChEBI" id="CHEBI:30413"/>
    </cofactor>
</comment>
<feature type="domain" description="NADP-dependent oxidoreductase" evidence="8">
    <location>
        <begin position="13"/>
        <end position="320"/>
    </location>
</feature>
<dbReference type="SUPFAM" id="SSF51430">
    <property type="entry name" value="NAD(P)-linked oxidoreductase"/>
    <property type="match status" value="1"/>
</dbReference>
<reference evidence="10" key="1">
    <citation type="submission" date="2020-06" db="EMBL/GenBank/DDBJ databases">
        <title>A chromosome-scale genome assembly of Talaromyces rugulosus W13939.</title>
        <authorList>
            <person name="Wang B."/>
            <person name="Guo L."/>
            <person name="Ye K."/>
            <person name="Wang L."/>
        </authorList>
    </citation>
    <scope>NUCLEOTIDE SEQUENCE [LARGE SCALE GENOMIC DNA]</scope>
    <source>
        <strain evidence="10">W13939</strain>
    </source>
</reference>
<comment type="similarity">
    <text evidence="6">Belongs to the aldo/keto reductase family. Aldo/keto reductase 2 subfamily.</text>
</comment>
<dbReference type="CDD" id="cd00302">
    <property type="entry name" value="cytochrome_P450"/>
    <property type="match status" value="1"/>
</dbReference>
<dbReference type="PANTHER" id="PTHR43364:SF4">
    <property type="entry name" value="NAD(P)-LINKED OXIDOREDUCTASE SUPERFAMILY PROTEIN"/>
    <property type="match status" value="1"/>
</dbReference>
<sequence>MSATIENKTELKVVLGAMLLGKEGAGPARVHDLGDCSTMLDVFQKHGHAEVDTARVYGFGSSELYLGQLKWQDRGIIMGTKLNARGTYSHKKDSVKPGLLESLKALQTDKVDLWYLHAPDHSTPYYETLKAVNELYKEGYFKRFGISNYTAWEVAQIYELCERHGWKKPDVYQGVYHALHRAVEPELFPCLRHYGIAFYEFSPLAGGMLTDRYQRHTTEHEAGSRFDPNSMKGANYFRRQYWNDAYFDALDVIRPVAKKLGMTTAEAASRWASHHSFMKKEHGDAVITGASSAAQLEENLANLEKGPLPEEMVKAFDDAWEIVKGVCGPYFHLLAYMSYSPRVDKKSPAFTPDTVPFIGSWRFFTQKLPFWRNSMAISKTGNFSFWLGKNHVVGVSGEASRKMYLDSRSLHLIKGITLIGHGPDFIDGRSTVIHDIWKAAYTNDRTYATRRLLDLQKSEQLVKRLPRVTRDARTTFESMASRSTGIMNPAKACYRLVVLQGSRLICSDEIADDTQQLNRLVGYVSTLQSTSSLHLLAFPWLSYFSVSYWKRRWGRNGITQLVKPIVNRRMKKGAPRVDDSLQLLIDSGDSKDYITNFLISMLFIVAANAGVLSGAMLNIVAHHPKWQEKIYDEIKAVAAAHSKNKNAPLVDQLDSIPLGAWETSFPSIDLCYKEAIRMWVAFPMGRFNDTKTAIPIPGTNEVIPPGSFACYNTLDVHYNEELYPDPMTWEPERFLEGREEYKKEAYGYMGWGAGRHPCTGMRWAKLQQNIILAYALALYKWSGCDEHGDSNPHFVQPTTALNELAPSLPQGLWCKYVPREKV</sequence>
<proteinExistence type="inferred from homology"/>
<dbReference type="CDD" id="cd19075">
    <property type="entry name" value="AKR_AKR7A1-5"/>
    <property type="match status" value="1"/>
</dbReference>
<dbReference type="Proteomes" id="UP000509510">
    <property type="component" value="Chromosome I"/>
</dbReference>
<dbReference type="InterPro" id="IPR036812">
    <property type="entry name" value="NAD(P)_OxRdtase_dom_sf"/>
</dbReference>
<evidence type="ECO:0000313" key="9">
    <source>
        <dbReference type="EMBL" id="QKX54078.1"/>
    </source>
</evidence>
<evidence type="ECO:0000256" key="6">
    <source>
        <dbReference type="ARBA" id="ARBA00038157"/>
    </source>
</evidence>
<keyword evidence="10" id="KW-1185">Reference proteome</keyword>
<dbReference type="RefSeq" id="XP_035340257.1">
    <property type="nucleotide sequence ID" value="XM_035484364.1"/>
</dbReference>
<dbReference type="Pfam" id="PF00248">
    <property type="entry name" value="Aldo_ket_red"/>
    <property type="match status" value="1"/>
</dbReference>
<dbReference type="EMBL" id="CP055898">
    <property type="protein sequence ID" value="QKX54078.1"/>
    <property type="molecule type" value="Genomic_DNA"/>
</dbReference>
<dbReference type="InterPro" id="IPR050523">
    <property type="entry name" value="AKR_Detox_Biosynth"/>
</dbReference>
<dbReference type="OrthoDB" id="1055148at2759"/>
<name>A0A7H8QJG5_TALRU</name>
<keyword evidence="7" id="KW-0349">Heme</keyword>
<evidence type="ECO:0000256" key="1">
    <source>
        <dbReference type="ARBA" id="ARBA00001971"/>
    </source>
</evidence>
<dbReference type="GO" id="GO:0005506">
    <property type="term" value="F:iron ion binding"/>
    <property type="evidence" value="ECO:0007669"/>
    <property type="project" value="InterPro"/>
</dbReference>
<evidence type="ECO:0000256" key="3">
    <source>
        <dbReference type="ARBA" id="ARBA00022723"/>
    </source>
</evidence>
<dbReference type="GeneID" id="55988674"/>
<evidence type="ECO:0000256" key="5">
    <source>
        <dbReference type="ARBA" id="ARBA00023004"/>
    </source>
</evidence>
<keyword evidence="3 7" id="KW-0479">Metal-binding</keyword>
<keyword evidence="4" id="KW-0560">Oxidoreductase</keyword>
<dbReference type="PRINTS" id="PR00465">
    <property type="entry name" value="EP450IV"/>
</dbReference>
<dbReference type="InterPro" id="IPR001128">
    <property type="entry name" value="Cyt_P450"/>
</dbReference>
<dbReference type="InterPro" id="IPR023210">
    <property type="entry name" value="NADP_OxRdtase_dom"/>
</dbReference>
<dbReference type="GO" id="GO:0004497">
    <property type="term" value="F:monooxygenase activity"/>
    <property type="evidence" value="ECO:0007669"/>
    <property type="project" value="InterPro"/>
</dbReference>
<dbReference type="PANTHER" id="PTHR43364">
    <property type="entry name" value="NADH-SPECIFIC METHYLGLYOXAL REDUCTASE-RELATED"/>
    <property type="match status" value="1"/>
</dbReference>
<accession>A0A7H8QJG5</accession>
<dbReference type="AlphaFoldDB" id="A0A7H8QJG5"/>
<comment type="similarity">
    <text evidence="2">Belongs to the cytochrome P450 family.</text>
</comment>
<organism evidence="9 10">
    <name type="scientific">Talaromyces rugulosus</name>
    <name type="common">Penicillium rugulosum</name>
    <dbReference type="NCBI Taxonomy" id="121627"/>
    <lineage>
        <taxon>Eukaryota</taxon>
        <taxon>Fungi</taxon>
        <taxon>Dikarya</taxon>
        <taxon>Ascomycota</taxon>
        <taxon>Pezizomycotina</taxon>
        <taxon>Eurotiomycetes</taxon>
        <taxon>Eurotiomycetidae</taxon>
        <taxon>Eurotiales</taxon>
        <taxon>Trichocomaceae</taxon>
        <taxon>Talaromyces</taxon>
        <taxon>Talaromyces sect. Islandici</taxon>
    </lineage>
</organism>
<gene>
    <name evidence="9" type="ORF">TRUGW13939_01161</name>
</gene>
<evidence type="ECO:0000256" key="7">
    <source>
        <dbReference type="PIRSR" id="PIRSR602403-1"/>
    </source>
</evidence>